<dbReference type="Pfam" id="PF11303">
    <property type="entry name" value="DUF3105"/>
    <property type="match status" value="1"/>
</dbReference>
<reference evidence="3 4" key="1">
    <citation type="submission" date="2019-06" db="EMBL/GenBank/DDBJ databases">
        <title>Whole genome shotgun sequence of Pseudonocardia hydrocarbonoxydans NBRC 14498.</title>
        <authorList>
            <person name="Hosoyama A."/>
            <person name="Uohara A."/>
            <person name="Ohji S."/>
            <person name="Ichikawa N."/>
        </authorList>
    </citation>
    <scope>NUCLEOTIDE SEQUENCE [LARGE SCALE GENOMIC DNA]</scope>
    <source>
        <strain evidence="3 4">NBRC 14498</strain>
    </source>
</reference>
<keyword evidence="2" id="KW-1133">Transmembrane helix</keyword>
<dbReference type="InterPro" id="IPR021454">
    <property type="entry name" value="DUF3105"/>
</dbReference>
<evidence type="ECO:0008006" key="5">
    <source>
        <dbReference type="Google" id="ProtNLM"/>
    </source>
</evidence>
<feature type="compositionally biased region" description="Pro residues" evidence="1">
    <location>
        <begin position="233"/>
        <end position="244"/>
    </location>
</feature>
<evidence type="ECO:0000313" key="4">
    <source>
        <dbReference type="Proteomes" id="UP000320338"/>
    </source>
</evidence>
<dbReference type="RefSeq" id="WP_344252951.1">
    <property type="nucleotide sequence ID" value="NZ_BAAARZ010000026.1"/>
</dbReference>
<dbReference type="Proteomes" id="UP000320338">
    <property type="component" value="Unassembled WGS sequence"/>
</dbReference>
<protein>
    <recommendedName>
        <fullName evidence="5">DUF3105 domain-containing protein</fullName>
    </recommendedName>
</protein>
<keyword evidence="2" id="KW-0472">Membrane</keyword>
<proteinExistence type="predicted"/>
<evidence type="ECO:0000313" key="3">
    <source>
        <dbReference type="EMBL" id="GEC19325.1"/>
    </source>
</evidence>
<feature type="region of interest" description="Disordered" evidence="1">
    <location>
        <begin position="212"/>
        <end position="265"/>
    </location>
</feature>
<evidence type="ECO:0000256" key="2">
    <source>
        <dbReference type="SAM" id="Phobius"/>
    </source>
</evidence>
<sequence length="265" mass="27392">MVGRFMVSGKNSKAVRNARAAVVAQRSTPWGLIAAVVAVVVFAGAVFGYAYVQGQENAGRLAALAPFTPTAENPDPSTQIAGVQVVEYSGGQHVAPSEQVAYTQSPPFGGAHDGVWAACNGVVYDRPVRSENLVHSLEHGALWISYNPDQVSGAALDALRAKVDGQQYMVMSPYPGLDTALSLQSWGHQLKLADAADPRVDQFVAALRANRNTHPEPGASCAEVGPGGFVRADPPPFAPAPAPGAPGSRPETAVATGTVAPDTGS</sequence>
<dbReference type="EMBL" id="BJNG01000014">
    <property type="protein sequence ID" value="GEC19325.1"/>
    <property type="molecule type" value="Genomic_DNA"/>
</dbReference>
<name>A0A4Y3WKM2_9PSEU</name>
<comment type="caution">
    <text evidence="3">The sequence shown here is derived from an EMBL/GenBank/DDBJ whole genome shotgun (WGS) entry which is preliminary data.</text>
</comment>
<gene>
    <name evidence="3" type="ORF">PHY01_16080</name>
</gene>
<evidence type="ECO:0000256" key="1">
    <source>
        <dbReference type="SAM" id="MobiDB-lite"/>
    </source>
</evidence>
<dbReference type="AlphaFoldDB" id="A0A4Y3WKM2"/>
<accession>A0A4Y3WKM2</accession>
<keyword evidence="2" id="KW-0812">Transmembrane</keyword>
<feature type="transmembrane region" description="Helical" evidence="2">
    <location>
        <begin position="30"/>
        <end position="52"/>
    </location>
</feature>
<keyword evidence="4" id="KW-1185">Reference proteome</keyword>
<organism evidence="3 4">
    <name type="scientific">Pseudonocardia hydrocarbonoxydans</name>
    <dbReference type="NCBI Taxonomy" id="76726"/>
    <lineage>
        <taxon>Bacteria</taxon>
        <taxon>Bacillati</taxon>
        <taxon>Actinomycetota</taxon>
        <taxon>Actinomycetes</taxon>
        <taxon>Pseudonocardiales</taxon>
        <taxon>Pseudonocardiaceae</taxon>
        <taxon>Pseudonocardia</taxon>
    </lineage>
</organism>